<name>A0A929MNI4_ABIDE</name>
<sequence>MRRLVKFEDVPVHGGDFVTVTAPMLFNTTSKFVAEDPMENEFVTQMVGFPRLWSRTNLVWSYANRFSTTMNYDGIDVIPDYLCPFEFSKILLREFYGRTKFINGYHRGVVHFVGSTFHADVGSVSFLKGKWRICLVIHGDMYKGIDLVLEYFPPNTEGAIMAAEMIKAEVERRIDISSWVV</sequence>
<reference evidence="1" key="1">
    <citation type="submission" date="2020-04" db="EMBL/GenBank/DDBJ databases">
        <title>Deep metagenomics examines the oral microbiome during advanced dental caries in children, revealing novel taxa and co-occurrences with host molecules.</title>
        <authorList>
            <person name="Baker J.L."/>
            <person name="Morton J.T."/>
            <person name="Dinis M."/>
            <person name="Alvarez R."/>
            <person name="Tran N.C."/>
            <person name="Knight R."/>
            <person name="Edlund A."/>
        </authorList>
    </citation>
    <scope>NUCLEOTIDE SEQUENCE</scope>
    <source>
        <strain evidence="1">JCVI_23_bin.16</strain>
    </source>
</reference>
<protein>
    <submittedName>
        <fullName evidence="1">Uncharacterized protein</fullName>
    </submittedName>
</protein>
<organism evidence="1 2">
    <name type="scientific">Abiotrophia defectiva</name>
    <name type="common">Streptococcus defectivus</name>
    <dbReference type="NCBI Taxonomy" id="46125"/>
    <lineage>
        <taxon>Bacteria</taxon>
        <taxon>Bacillati</taxon>
        <taxon>Bacillota</taxon>
        <taxon>Bacilli</taxon>
        <taxon>Lactobacillales</taxon>
        <taxon>Aerococcaceae</taxon>
        <taxon>Abiotrophia</taxon>
    </lineage>
</organism>
<dbReference type="AlphaFoldDB" id="A0A929MNI4"/>
<evidence type="ECO:0000313" key="1">
    <source>
        <dbReference type="EMBL" id="MBF0934028.1"/>
    </source>
</evidence>
<accession>A0A929MNI4</accession>
<dbReference type="EMBL" id="JABZFV010000001">
    <property type="protein sequence ID" value="MBF0934028.1"/>
    <property type="molecule type" value="Genomic_DNA"/>
</dbReference>
<evidence type="ECO:0000313" key="2">
    <source>
        <dbReference type="Proteomes" id="UP000757900"/>
    </source>
</evidence>
<gene>
    <name evidence="1" type="ORF">HXK00_00110</name>
</gene>
<proteinExistence type="predicted"/>
<comment type="caution">
    <text evidence="1">The sequence shown here is derived from an EMBL/GenBank/DDBJ whole genome shotgun (WGS) entry which is preliminary data.</text>
</comment>
<dbReference type="Proteomes" id="UP000757900">
    <property type="component" value="Unassembled WGS sequence"/>
</dbReference>